<dbReference type="SUPFAM" id="SSF51735">
    <property type="entry name" value="NAD(P)-binding Rossmann-fold domains"/>
    <property type="match status" value="1"/>
</dbReference>
<dbReference type="InterPro" id="IPR036291">
    <property type="entry name" value="NAD(P)-bd_dom_sf"/>
</dbReference>
<feature type="domain" description="Gfo/Idh/MocA-like oxidoreductase N-terminal" evidence="3">
    <location>
        <begin position="1"/>
        <end position="116"/>
    </location>
</feature>
<evidence type="ECO:0000256" key="1">
    <source>
        <dbReference type="ARBA" id="ARBA00023002"/>
    </source>
</evidence>
<dbReference type="InterPro" id="IPR050463">
    <property type="entry name" value="Gfo/Idh/MocA_oxidrdct_glycsds"/>
</dbReference>
<name>A0ABM8GBG4_9MICO</name>
<feature type="domain" description="GFO/IDH/MocA-like oxidoreductase" evidence="4">
    <location>
        <begin position="159"/>
        <end position="239"/>
    </location>
</feature>
<evidence type="ECO:0000313" key="5">
    <source>
        <dbReference type="EMBL" id="BDZ45573.1"/>
    </source>
</evidence>
<accession>A0ABM8GBG4</accession>
<dbReference type="Pfam" id="PF01408">
    <property type="entry name" value="GFO_IDH_MocA"/>
    <property type="match status" value="1"/>
</dbReference>
<dbReference type="InterPro" id="IPR000683">
    <property type="entry name" value="Gfo/Idh/MocA-like_OxRdtase_N"/>
</dbReference>
<organism evidence="5 6">
    <name type="scientific">Naasia aerilata</name>
    <dbReference type="NCBI Taxonomy" id="1162966"/>
    <lineage>
        <taxon>Bacteria</taxon>
        <taxon>Bacillati</taxon>
        <taxon>Actinomycetota</taxon>
        <taxon>Actinomycetes</taxon>
        <taxon>Micrococcales</taxon>
        <taxon>Microbacteriaceae</taxon>
        <taxon>Naasia</taxon>
    </lineage>
</organism>
<evidence type="ECO:0000313" key="6">
    <source>
        <dbReference type="Proteomes" id="UP001321498"/>
    </source>
</evidence>
<protein>
    <submittedName>
        <fullName evidence="5">Oxidoreductase</fullName>
    </submittedName>
</protein>
<dbReference type="SUPFAM" id="SSF55347">
    <property type="entry name" value="Glyceraldehyde-3-phosphate dehydrogenase-like, C-terminal domain"/>
    <property type="match status" value="1"/>
</dbReference>
<dbReference type="EMBL" id="AP027731">
    <property type="protein sequence ID" value="BDZ45573.1"/>
    <property type="molecule type" value="Genomic_DNA"/>
</dbReference>
<dbReference type="Gene3D" id="3.30.360.10">
    <property type="entry name" value="Dihydrodipicolinate Reductase, domain 2"/>
    <property type="match status" value="1"/>
</dbReference>
<gene>
    <name evidence="5" type="ORF">GCM10025866_14820</name>
</gene>
<reference evidence="6" key="1">
    <citation type="journal article" date="2019" name="Int. J. Syst. Evol. Microbiol.">
        <title>The Global Catalogue of Microorganisms (GCM) 10K type strain sequencing project: providing services to taxonomists for standard genome sequencing and annotation.</title>
        <authorList>
            <consortium name="The Broad Institute Genomics Platform"/>
            <consortium name="The Broad Institute Genome Sequencing Center for Infectious Disease"/>
            <person name="Wu L."/>
            <person name="Ma J."/>
        </authorList>
    </citation>
    <scope>NUCLEOTIDE SEQUENCE [LARGE SCALE GENOMIC DNA]</scope>
    <source>
        <strain evidence="6">NBRC 108725</strain>
    </source>
</reference>
<keyword evidence="1" id="KW-0560">Oxidoreductase</keyword>
<keyword evidence="2" id="KW-0520">NAD</keyword>
<dbReference type="Gene3D" id="3.40.50.720">
    <property type="entry name" value="NAD(P)-binding Rossmann-like Domain"/>
    <property type="match status" value="1"/>
</dbReference>
<evidence type="ECO:0000256" key="2">
    <source>
        <dbReference type="ARBA" id="ARBA00023027"/>
    </source>
</evidence>
<dbReference type="RefSeq" id="WP_286278853.1">
    <property type="nucleotide sequence ID" value="NZ_AP027731.1"/>
</dbReference>
<evidence type="ECO:0000259" key="3">
    <source>
        <dbReference type="Pfam" id="PF01408"/>
    </source>
</evidence>
<sequence>MRFGLVGTGYWARTCHARALAAAPNVEFAGVWGRSPGPTRALAEEFGVRAFDSVDDLLASVDAVSFAVPPDVQGPLAARAGAAGKHLLLDKPAADRLDVADRVASAVAESGAAALVFHTSLFQPEVAAWVDEAEGQGWEGATAEWICSPLADGGSPYLRSGWRWSRGATWDVGPHALSLVLPLLGPVVRVQAAGGRGDLVAAVMEHESGALTSLSWTLRAPQGADRTNLELWGAAGRIRKPDARTGAVDAMTGALTTLVAIAEGRVAGHRSDLRFGREVVRILSEIDERVGMNRG</sequence>
<evidence type="ECO:0000259" key="4">
    <source>
        <dbReference type="Pfam" id="PF22725"/>
    </source>
</evidence>
<dbReference type="Pfam" id="PF22725">
    <property type="entry name" value="GFO_IDH_MocA_C3"/>
    <property type="match status" value="1"/>
</dbReference>
<dbReference type="PANTHER" id="PTHR43818">
    <property type="entry name" value="BCDNA.GH03377"/>
    <property type="match status" value="1"/>
</dbReference>
<proteinExistence type="predicted"/>
<keyword evidence="6" id="KW-1185">Reference proteome</keyword>
<dbReference type="InterPro" id="IPR055170">
    <property type="entry name" value="GFO_IDH_MocA-like_dom"/>
</dbReference>
<dbReference type="Proteomes" id="UP001321498">
    <property type="component" value="Chromosome"/>
</dbReference>
<dbReference type="PANTHER" id="PTHR43818:SF11">
    <property type="entry name" value="BCDNA.GH03377"/>
    <property type="match status" value="1"/>
</dbReference>